<protein>
    <submittedName>
        <fullName evidence="2">Uncharacterized protein</fullName>
    </submittedName>
</protein>
<feature type="transmembrane region" description="Helical" evidence="1">
    <location>
        <begin position="12"/>
        <end position="34"/>
    </location>
</feature>
<comment type="caution">
    <text evidence="2">The sequence shown here is derived from an EMBL/GenBank/DDBJ whole genome shotgun (WGS) entry which is preliminary data.</text>
</comment>
<dbReference type="EMBL" id="PGUV01000001">
    <property type="protein sequence ID" value="PLS09923.1"/>
    <property type="molecule type" value="Genomic_DNA"/>
</dbReference>
<reference evidence="2 3" key="1">
    <citation type="submission" date="2017-12" db="EMBL/GenBank/DDBJ databases">
        <title>Comparative Functional Genomics of Dry Heat Resistant strains isolated from the Viking Spacecraft.</title>
        <authorList>
            <person name="Seuylemezian A."/>
            <person name="Cooper K."/>
            <person name="Vaishampayan P."/>
        </authorList>
    </citation>
    <scope>NUCLEOTIDE SEQUENCE [LARGE SCALE GENOMIC DNA]</scope>
    <source>
        <strain evidence="2 3">V48-19</strain>
    </source>
</reference>
<feature type="transmembrane region" description="Helical" evidence="1">
    <location>
        <begin position="40"/>
        <end position="60"/>
    </location>
</feature>
<dbReference type="GeneID" id="76984615"/>
<keyword evidence="1" id="KW-1133">Transmembrane helix</keyword>
<evidence type="ECO:0000256" key="1">
    <source>
        <dbReference type="SAM" id="Phobius"/>
    </source>
</evidence>
<proteinExistence type="predicted"/>
<accession>A0A9Q6F3H5</accession>
<evidence type="ECO:0000313" key="3">
    <source>
        <dbReference type="Proteomes" id="UP000234803"/>
    </source>
</evidence>
<dbReference type="Proteomes" id="UP000234803">
    <property type="component" value="Unassembled WGS sequence"/>
</dbReference>
<evidence type="ECO:0000313" key="2">
    <source>
        <dbReference type="EMBL" id="PLS09923.1"/>
    </source>
</evidence>
<name>A0A9Q6F3H5_9BACI</name>
<sequence>MEEFWKKFRKKVMIFFSLFLLFTWTLAILLIEGFSVKEKLIMYAIGLIMIIFCLVLGYIVTNKMLNRK</sequence>
<dbReference type="AlphaFoldDB" id="A0A9Q6F3H5"/>
<dbReference type="RefSeq" id="WP_024123402.1">
    <property type="nucleotide sequence ID" value="NZ_ASJT01000110.1"/>
</dbReference>
<keyword evidence="1" id="KW-0812">Transmembrane</keyword>
<gene>
    <name evidence="2" type="ORF">CUU63_01020</name>
</gene>
<keyword evidence="1" id="KW-0472">Membrane</keyword>
<organism evidence="2 3">
    <name type="scientific">Bacillus halotolerans</name>
    <dbReference type="NCBI Taxonomy" id="260554"/>
    <lineage>
        <taxon>Bacteria</taxon>
        <taxon>Bacillati</taxon>
        <taxon>Bacillota</taxon>
        <taxon>Bacilli</taxon>
        <taxon>Bacillales</taxon>
        <taxon>Bacillaceae</taxon>
        <taxon>Bacillus</taxon>
    </lineage>
</organism>